<gene>
    <name evidence="1" type="ORF">GTI89_17520</name>
</gene>
<evidence type="ECO:0000313" key="1">
    <source>
        <dbReference type="EMBL" id="MXS27843.1"/>
    </source>
</evidence>
<dbReference type="AlphaFoldDB" id="A0A6I4XJU1"/>
<reference evidence="1 2" key="1">
    <citation type="submission" date="2019-04" db="EMBL/GenBank/DDBJ databases">
        <title>Step-wise assembly of the neonatal virome modulated by breast feeding.</title>
        <authorList>
            <person name="Liang G."/>
            <person name="Bushman F."/>
        </authorList>
    </citation>
    <scope>NUCLEOTIDE SEQUENCE [LARGE SCALE GENOMIC DNA]</scope>
    <source>
        <strain evidence="1 2">E3404</strain>
    </source>
</reference>
<dbReference type="InterPro" id="IPR016024">
    <property type="entry name" value="ARM-type_fold"/>
</dbReference>
<proteinExistence type="predicted"/>
<protein>
    <submittedName>
        <fullName evidence="1">6-O-methylguanine DNA methyltransferase</fullName>
    </submittedName>
</protein>
<dbReference type="GO" id="GO:0008168">
    <property type="term" value="F:methyltransferase activity"/>
    <property type="evidence" value="ECO:0007669"/>
    <property type="project" value="UniProtKB-KW"/>
</dbReference>
<dbReference type="Pfam" id="PF08713">
    <property type="entry name" value="DNA_alkylation"/>
    <property type="match status" value="1"/>
</dbReference>
<evidence type="ECO:0000313" key="2">
    <source>
        <dbReference type="Proteomes" id="UP000439965"/>
    </source>
</evidence>
<dbReference type="GO" id="GO:0032259">
    <property type="term" value="P:methylation"/>
    <property type="evidence" value="ECO:0007669"/>
    <property type="project" value="UniProtKB-KW"/>
</dbReference>
<name>A0A6I4XJU1_ENTGA</name>
<keyword evidence="1" id="KW-0808">Transferase</keyword>
<dbReference type="RefSeq" id="WP_202399257.1">
    <property type="nucleotide sequence ID" value="NZ_WVTI01000267.1"/>
</dbReference>
<dbReference type="SUPFAM" id="SSF48371">
    <property type="entry name" value="ARM repeat"/>
    <property type="match status" value="1"/>
</dbReference>
<dbReference type="Proteomes" id="UP000439965">
    <property type="component" value="Unassembled WGS sequence"/>
</dbReference>
<accession>A0A6I4XJU1</accession>
<dbReference type="InterPro" id="IPR014825">
    <property type="entry name" value="DNA_alkylation"/>
</dbReference>
<dbReference type="EMBL" id="WVTI01000267">
    <property type="protein sequence ID" value="MXS27843.1"/>
    <property type="molecule type" value="Genomic_DNA"/>
</dbReference>
<feature type="non-terminal residue" evidence="1">
    <location>
        <position position="51"/>
    </location>
</feature>
<comment type="caution">
    <text evidence="1">The sequence shown here is derived from an EMBL/GenBank/DDBJ whole genome shotgun (WGS) entry which is preliminary data.</text>
</comment>
<dbReference type="Gene3D" id="1.20.1660.10">
    <property type="entry name" value="Hypothetical protein (EF3068)"/>
    <property type="match status" value="1"/>
</dbReference>
<sequence>MDTLQFQKNPETAAKMSAYMKHQFVFAGIPAPERQALSKQLLKESHTWPKE</sequence>
<organism evidence="1 2">
    <name type="scientific">Enterococcus gallinarum</name>
    <dbReference type="NCBI Taxonomy" id="1353"/>
    <lineage>
        <taxon>Bacteria</taxon>
        <taxon>Bacillati</taxon>
        <taxon>Bacillota</taxon>
        <taxon>Bacilli</taxon>
        <taxon>Lactobacillales</taxon>
        <taxon>Enterococcaceae</taxon>
        <taxon>Enterococcus</taxon>
    </lineage>
</organism>
<keyword evidence="1" id="KW-0489">Methyltransferase</keyword>